<reference evidence="7" key="1">
    <citation type="submission" date="2025-08" db="UniProtKB">
        <authorList>
            <consortium name="RefSeq"/>
        </authorList>
    </citation>
    <scope>IDENTIFICATION</scope>
    <source>
        <tissue evidence="7">Epidermis and Blubber</tissue>
    </source>
</reference>
<evidence type="ECO:0000256" key="2">
    <source>
        <dbReference type="ARBA" id="ARBA00022786"/>
    </source>
</evidence>
<dbReference type="FunFam" id="2.60.120.260:FF:000012">
    <property type="entry name" value="F-box only protein 2"/>
    <property type="match status" value="1"/>
</dbReference>
<dbReference type="GeneID" id="118885458"/>
<dbReference type="SMART" id="SM00256">
    <property type="entry name" value="FBOX"/>
    <property type="match status" value="1"/>
</dbReference>
<dbReference type="InterPro" id="IPR039752">
    <property type="entry name" value="F-box_only"/>
</dbReference>
<proteinExistence type="predicted"/>
<dbReference type="GO" id="GO:0005737">
    <property type="term" value="C:cytoplasm"/>
    <property type="evidence" value="ECO:0007669"/>
    <property type="project" value="TreeGrafter"/>
</dbReference>
<dbReference type="OrthoDB" id="1107553at2759"/>
<dbReference type="SUPFAM" id="SSF49785">
    <property type="entry name" value="Galactose-binding domain-like"/>
    <property type="match status" value="1"/>
</dbReference>
<gene>
    <name evidence="7" type="primary">LOC118885458</name>
</gene>
<feature type="domain" description="FBA" evidence="5">
    <location>
        <begin position="142"/>
        <end position="259"/>
    </location>
</feature>
<organism evidence="6 7">
    <name type="scientific">Balaenoptera musculus</name>
    <name type="common">Blue whale</name>
    <dbReference type="NCBI Taxonomy" id="9771"/>
    <lineage>
        <taxon>Eukaryota</taxon>
        <taxon>Metazoa</taxon>
        <taxon>Chordata</taxon>
        <taxon>Craniata</taxon>
        <taxon>Vertebrata</taxon>
        <taxon>Euteleostomi</taxon>
        <taxon>Mammalia</taxon>
        <taxon>Eutheria</taxon>
        <taxon>Laurasiatheria</taxon>
        <taxon>Artiodactyla</taxon>
        <taxon>Whippomorpha</taxon>
        <taxon>Cetacea</taxon>
        <taxon>Mysticeti</taxon>
        <taxon>Balaenopteridae</taxon>
        <taxon>Balaenoptera</taxon>
    </lineage>
</organism>
<dbReference type="Gene3D" id="1.20.1280.50">
    <property type="match status" value="1"/>
</dbReference>
<evidence type="ECO:0000256" key="3">
    <source>
        <dbReference type="SAM" id="MobiDB-lite"/>
    </source>
</evidence>
<dbReference type="Pfam" id="PF12937">
    <property type="entry name" value="F-box-like"/>
    <property type="match status" value="1"/>
</dbReference>
<dbReference type="InterPro" id="IPR036047">
    <property type="entry name" value="F-box-like_dom_sf"/>
</dbReference>
<sequence>MGNSTSGGLPARVPAGEPETEEPLGLSELPTELLEMVLSHVPPHVLLGRCRWVCRRWRDLVDCQALWLNILARDHAALWPVVSTCLPPADDPRPCVLGRFCELRPIGRNLLRNPKGLDLLPVCLQVKVPLPQGPGRWWCHKKKQVLDLEKEGFWPELLDSGKMEICVSDWWAGRQGTDNIYHLIIQLLDANQSILDHFSSVPVPIRQWRNNVSFEVNHVFSNFKKGVCFVSCEHWVQDMEFLSEHYGVSLPNSSVIVRVRLS</sequence>
<dbReference type="AlphaFoldDB" id="A0A8B8VYX7"/>
<dbReference type="PROSITE" id="PS51114">
    <property type="entry name" value="FBA"/>
    <property type="match status" value="1"/>
</dbReference>
<evidence type="ECO:0000259" key="4">
    <source>
        <dbReference type="PROSITE" id="PS50181"/>
    </source>
</evidence>
<dbReference type="GO" id="GO:0036503">
    <property type="term" value="P:ERAD pathway"/>
    <property type="evidence" value="ECO:0007669"/>
    <property type="project" value="TreeGrafter"/>
</dbReference>
<feature type="region of interest" description="Disordered" evidence="3">
    <location>
        <begin position="1"/>
        <end position="24"/>
    </location>
</feature>
<dbReference type="InterPro" id="IPR008979">
    <property type="entry name" value="Galactose-bd-like_sf"/>
</dbReference>
<dbReference type="FunFam" id="1.20.1280.50:FF:000002">
    <property type="entry name" value="F-box only protein 44"/>
    <property type="match status" value="1"/>
</dbReference>
<evidence type="ECO:0000313" key="7">
    <source>
        <dbReference type="RefSeq" id="XP_036689989.1"/>
    </source>
</evidence>
<dbReference type="GO" id="GO:0006516">
    <property type="term" value="P:glycoprotein catabolic process"/>
    <property type="evidence" value="ECO:0007669"/>
    <property type="project" value="TreeGrafter"/>
</dbReference>
<keyword evidence="6" id="KW-1185">Reference proteome</keyword>
<dbReference type="SUPFAM" id="SSF81383">
    <property type="entry name" value="F-box domain"/>
    <property type="match status" value="1"/>
</dbReference>
<dbReference type="Gene3D" id="2.60.120.260">
    <property type="entry name" value="Galactose-binding domain-like"/>
    <property type="match status" value="1"/>
</dbReference>
<dbReference type="Proteomes" id="UP000694857">
    <property type="component" value="Chromosome 19"/>
</dbReference>
<protein>
    <submittedName>
        <fullName evidence="7">F-box only protein 27-like</fullName>
    </submittedName>
</protein>
<dbReference type="GO" id="GO:0031146">
    <property type="term" value="P:SCF-dependent proteasomal ubiquitin-dependent protein catabolic process"/>
    <property type="evidence" value="ECO:0007669"/>
    <property type="project" value="TreeGrafter"/>
</dbReference>
<evidence type="ECO:0000256" key="1">
    <source>
        <dbReference type="ARBA" id="ARBA00004906"/>
    </source>
</evidence>
<dbReference type="GO" id="GO:0061630">
    <property type="term" value="F:ubiquitin protein ligase activity"/>
    <property type="evidence" value="ECO:0007669"/>
    <property type="project" value="TreeGrafter"/>
</dbReference>
<dbReference type="PROSITE" id="PS50181">
    <property type="entry name" value="FBOX"/>
    <property type="match status" value="1"/>
</dbReference>
<dbReference type="PANTHER" id="PTHR12125">
    <property type="entry name" value="F-BOX ONLY PROTEIN 6-LIKE PROTEIN"/>
    <property type="match status" value="1"/>
</dbReference>
<dbReference type="Pfam" id="PF04300">
    <property type="entry name" value="FBA"/>
    <property type="match status" value="1"/>
</dbReference>
<dbReference type="PANTHER" id="PTHR12125:SF9">
    <property type="entry name" value="F-BOX ONLY PROTEIN 27"/>
    <property type="match status" value="1"/>
</dbReference>
<feature type="domain" description="F-box" evidence="4">
    <location>
        <begin position="23"/>
        <end position="70"/>
    </location>
</feature>
<dbReference type="InterPro" id="IPR007397">
    <property type="entry name" value="F-box-assoc_dom"/>
</dbReference>
<dbReference type="GO" id="GO:0019005">
    <property type="term" value="C:SCF ubiquitin ligase complex"/>
    <property type="evidence" value="ECO:0007669"/>
    <property type="project" value="TreeGrafter"/>
</dbReference>
<keyword evidence="2" id="KW-0833">Ubl conjugation pathway</keyword>
<comment type="pathway">
    <text evidence="1">Protein modification; protein ubiquitination.</text>
</comment>
<accession>A0A8B8VYX7</accession>
<dbReference type="RefSeq" id="XP_036689989.1">
    <property type="nucleotide sequence ID" value="XM_036834094.1"/>
</dbReference>
<evidence type="ECO:0000259" key="5">
    <source>
        <dbReference type="PROSITE" id="PS51114"/>
    </source>
</evidence>
<evidence type="ECO:0000313" key="6">
    <source>
        <dbReference type="Proteomes" id="UP000694857"/>
    </source>
</evidence>
<dbReference type="InterPro" id="IPR001810">
    <property type="entry name" value="F-box_dom"/>
</dbReference>
<dbReference type="SMART" id="SM01198">
    <property type="entry name" value="FBA"/>
    <property type="match status" value="1"/>
</dbReference>
<name>A0A8B8VYX7_BALMU</name>
<dbReference type="KEGG" id="bmus:118885458"/>